<dbReference type="EMBL" id="JBBYAF010000001">
    <property type="protein sequence ID" value="MEL3970812.1"/>
    <property type="molecule type" value="Genomic_DNA"/>
</dbReference>
<feature type="domain" description="ABC transporter" evidence="5">
    <location>
        <begin position="7"/>
        <end position="228"/>
    </location>
</feature>
<evidence type="ECO:0000256" key="4">
    <source>
        <dbReference type="ARBA" id="ARBA00022840"/>
    </source>
</evidence>
<proteinExistence type="inferred from homology"/>
<sequence>MTNKPLMSVKKLSKNYKLNEQDISILRNVDLEIHEGELNVIMGPSGSGKSTLLSMMGLLDLPSGGEVQLMGKEISSYSHENLTDLRAEFLGFVFQDYHLVPNLSAQENVSLPLLLNKEMTKKEREEHSQKLLQSVGLSHRCSHFPSSLSGGEKQRVAIARALSNQPRIILADEPTGNVDTETELKIIEIFQQLKKQKVGMLIVTHNEIFKQYADHLYTLNQGELEKVV</sequence>
<accession>A0ABU9K416</accession>
<dbReference type="PANTHER" id="PTHR42798">
    <property type="entry name" value="LIPOPROTEIN-RELEASING SYSTEM ATP-BINDING PROTEIN LOLD"/>
    <property type="match status" value="1"/>
</dbReference>
<dbReference type="SUPFAM" id="SSF52540">
    <property type="entry name" value="P-loop containing nucleoside triphosphate hydrolases"/>
    <property type="match status" value="1"/>
</dbReference>
<dbReference type="InterPro" id="IPR003439">
    <property type="entry name" value="ABC_transporter-like_ATP-bd"/>
</dbReference>
<comment type="caution">
    <text evidence="6">The sequence shown here is derived from an EMBL/GenBank/DDBJ whole genome shotgun (WGS) entry which is preliminary data.</text>
</comment>
<dbReference type="CDD" id="cd03255">
    <property type="entry name" value="ABC_MJ0796_LolCDE_FtsE"/>
    <property type="match status" value="1"/>
</dbReference>
<protein>
    <submittedName>
        <fullName evidence="6">ABC transporter ATP-binding protein</fullName>
    </submittedName>
</protein>
<evidence type="ECO:0000256" key="2">
    <source>
        <dbReference type="ARBA" id="ARBA00022448"/>
    </source>
</evidence>
<dbReference type="InterPro" id="IPR027417">
    <property type="entry name" value="P-loop_NTPase"/>
</dbReference>
<evidence type="ECO:0000256" key="1">
    <source>
        <dbReference type="ARBA" id="ARBA00005417"/>
    </source>
</evidence>
<dbReference type="InterPro" id="IPR003593">
    <property type="entry name" value="AAA+_ATPase"/>
</dbReference>
<keyword evidence="4 6" id="KW-0067">ATP-binding</keyword>
<dbReference type="Proteomes" id="UP001389717">
    <property type="component" value="Unassembled WGS sequence"/>
</dbReference>
<gene>
    <name evidence="6" type="ORF">AAEO50_00830</name>
</gene>
<dbReference type="Gene3D" id="3.40.50.300">
    <property type="entry name" value="P-loop containing nucleotide triphosphate hydrolases"/>
    <property type="match status" value="1"/>
</dbReference>
<evidence type="ECO:0000256" key="3">
    <source>
        <dbReference type="ARBA" id="ARBA00022741"/>
    </source>
</evidence>
<evidence type="ECO:0000313" key="6">
    <source>
        <dbReference type="EMBL" id="MEL3970812.1"/>
    </source>
</evidence>
<reference evidence="6 7" key="1">
    <citation type="submission" date="2024-04" db="EMBL/GenBank/DDBJ databases">
        <title>Bacillus oryzaecorticis sp. nov., a moderately halophilic bacterium isolated from rice husks.</title>
        <authorList>
            <person name="Zhu H.-S."/>
        </authorList>
    </citation>
    <scope>NUCLEOTIDE SEQUENCE [LARGE SCALE GENOMIC DNA]</scope>
    <source>
        <strain evidence="6 7">ZC255</strain>
    </source>
</reference>
<evidence type="ECO:0000259" key="5">
    <source>
        <dbReference type="PROSITE" id="PS50893"/>
    </source>
</evidence>
<organism evidence="6 7">
    <name type="scientific">Rossellomorea oryzaecorticis</name>
    <dbReference type="NCBI Taxonomy" id="1396505"/>
    <lineage>
        <taxon>Bacteria</taxon>
        <taxon>Bacillati</taxon>
        <taxon>Bacillota</taxon>
        <taxon>Bacilli</taxon>
        <taxon>Bacillales</taxon>
        <taxon>Bacillaceae</taxon>
        <taxon>Rossellomorea</taxon>
    </lineage>
</organism>
<dbReference type="GO" id="GO:0005524">
    <property type="term" value="F:ATP binding"/>
    <property type="evidence" value="ECO:0007669"/>
    <property type="project" value="UniProtKB-KW"/>
</dbReference>
<dbReference type="PROSITE" id="PS00211">
    <property type="entry name" value="ABC_TRANSPORTER_1"/>
    <property type="match status" value="1"/>
</dbReference>
<name>A0ABU9K416_9BACI</name>
<dbReference type="InterPro" id="IPR017911">
    <property type="entry name" value="MacB-like_ATP-bd"/>
</dbReference>
<keyword evidence="2" id="KW-0813">Transport</keyword>
<evidence type="ECO:0000313" key="7">
    <source>
        <dbReference type="Proteomes" id="UP001389717"/>
    </source>
</evidence>
<dbReference type="InterPro" id="IPR017871">
    <property type="entry name" value="ABC_transporter-like_CS"/>
</dbReference>
<comment type="similarity">
    <text evidence="1">Belongs to the ABC transporter superfamily.</text>
</comment>
<dbReference type="PANTHER" id="PTHR42798:SF7">
    <property type="entry name" value="ALPHA-D-RIBOSE 1-METHYLPHOSPHONATE 5-TRIPHOSPHATE SYNTHASE SUBUNIT PHNL"/>
    <property type="match status" value="1"/>
</dbReference>
<dbReference type="RefSeq" id="WP_341979394.1">
    <property type="nucleotide sequence ID" value="NZ_JBBYAF010000001.1"/>
</dbReference>
<dbReference type="Pfam" id="PF00005">
    <property type="entry name" value="ABC_tran"/>
    <property type="match status" value="1"/>
</dbReference>
<keyword evidence="7" id="KW-1185">Reference proteome</keyword>
<dbReference type="PROSITE" id="PS50893">
    <property type="entry name" value="ABC_TRANSPORTER_2"/>
    <property type="match status" value="1"/>
</dbReference>
<dbReference type="SMART" id="SM00382">
    <property type="entry name" value="AAA"/>
    <property type="match status" value="1"/>
</dbReference>
<keyword evidence="3" id="KW-0547">Nucleotide-binding</keyword>